<dbReference type="Gene3D" id="3.30.565.10">
    <property type="entry name" value="Histidine kinase-like ATPase, C-terminal domain"/>
    <property type="match status" value="1"/>
</dbReference>
<keyword evidence="7" id="KW-0067">ATP-binding</keyword>
<evidence type="ECO:0000256" key="5">
    <source>
        <dbReference type="ARBA" id="ARBA00022741"/>
    </source>
</evidence>
<evidence type="ECO:0000256" key="3">
    <source>
        <dbReference type="ARBA" id="ARBA00022553"/>
    </source>
</evidence>
<dbReference type="EC" id="2.7.13.3" evidence="2"/>
<name>A0A1H2B8S7_9BRAD</name>
<dbReference type="Pfam" id="PF07536">
    <property type="entry name" value="HWE_HK"/>
    <property type="match status" value="1"/>
</dbReference>
<dbReference type="AlphaFoldDB" id="A0A1H2B8S7"/>
<organism evidence="9 10">
    <name type="scientific">Bradyrhizobium canariense</name>
    <dbReference type="NCBI Taxonomy" id="255045"/>
    <lineage>
        <taxon>Bacteria</taxon>
        <taxon>Pseudomonadati</taxon>
        <taxon>Pseudomonadota</taxon>
        <taxon>Alphaproteobacteria</taxon>
        <taxon>Hyphomicrobiales</taxon>
        <taxon>Nitrobacteraceae</taxon>
        <taxon>Bradyrhizobium</taxon>
    </lineage>
</organism>
<accession>A0A1H2B8S7</accession>
<dbReference type="RefSeq" id="WP_146690507.1">
    <property type="nucleotide sequence ID" value="NZ_LT629750.1"/>
</dbReference>
<evidence type="ECO:0000256" key="7">
    <source>
        <dbReference type="ARBA" id="ARBA00022840"/>
    </source>
</evidence>
<evidence type="ECO:0000313" key="10">
    <source>
        <dbReference type="Proteomes" id="UP000243904"/>
    </source>
</evidence>
<sequence>MKAEDVENLAKSLDLSLKPGNTSDEINCDSRESSASVCEQQGERMEAGPSLNLLVDELQHRIRNLLTVVQCFVSETESSTADEYRAALSARIAGLSDAYNLIERTRVQHIALSEVLEQTLKSYAAVRKNRIRAAGPDVELEPRLALSLHMALHELATNASKYGAFTTASGQVEVLWELLSDGAGRRLAIQWRERGGPEVREPDRKGFGLRLITKVLRNAQVELSFDRAGFVCQMLIEIDES</sequence>
<keyword evidence="3" id="KW-0597">Phosphoprotein</keyword>
<evidence type="ECO:0000259" key="8">
    <source>
        <dbReference type="SMART" id="SM00911"/>
    </source>
</evidence>
<dbReference type="EMBL" id="LT629750">
    <property type="protein sequence ID" value="SDT54631.1"/>
    <property type="molecule type" value="Genomic_DNA"/>
</dbReference>
<dbReference type="GO" id="GO:0004673">
    <property type="term" value="F:protein histidine kinase activity"/>
    <property type="evidence" value="ECO:0007669"/>
    <property type="project" value="UniProtKB-EC"/>
</dbReference>
<evidence type="ECO:0000256" key="2">
    <source>
        <dbReference type="ARBA" id="ARBA00012438"/>
    </source>
</evidence>
<dbReference type="InterPro" id="IPR036890">
    <property type="entry name" value="HATPase_C_sf"/>
</dbReference>
<keyword evidence="6" id="KW-0418">Kinase</keyword>
<dbReference type="SMART" id="SM00911">
    <property type="entry name" value="HWE_HK"/>
    <property type="match status" value="1"/>
</dbReference>
<evidence type="ECO:0000313" key="9">
    <source>
        <dbReference type="EMBL" id="SDT54631.1"/>
    </source>
</evidence>
<dbReference type="PANTHER" id="PTHR41523">
    <property type="entry name" value="TWO-COMPONENT SYSTEM SENSOR PROTEIN"/>
    <property type="match status" value="1"/>
</dbReference>
<dbReference type="GO" id="GO:0005524">
    <property type="term" value="F:ATP binding"/>
    <property type="evidence" value="ECO:0007669"/>
    <property type="project" value="UniProtKB-KW"/>
</dbReference>
<keyword evidence="5" id="KW-0547">Nucleotide-binding</keyword>
<evidence type="ECO:0000256" key="4">
    <source>
        <dbReference type="ARBA" id="ARBA00022679"/>
    </source>
</evidence>
<proteinExistence type="predicted"/>
<protein>
    <recommendedName>
        <fullName evidence="2">histidine kinase</fullName>
        <ecNumber evidence="2">2.7.13.3</ecNumber>
    </recommendedName>
</protein>
<gene>
    <name evidence="9" type="ORF">SAMN05444158_6919</name>
</gene>
<dbReference type="Proteomes" id="UP000243904">
    <property type="component" value="Chromosome I"/>
</dbReference>
<feature type="domain" description="Signal transduction histidine kinase HWE region" evidence="8">
    <location>
        <begin position="57"/>
        <end position="137"/>
    </location>
</feature>
<dbReference type="InterPro" id="IPR011102">
    <property type="entry name" value="Sig_transdc_His_kinase_HWE"/>
</dbReference>
<evidence type="ECO:0000256" key="6">
    <source>
        <dbReference type="ARBA" id="ARBA00022777"/>
    </source>
</evidence>
<dbReference type="PANTHER" id="PTHR41523:SF7">
    <property type="entry name" value="HISTIDINE KINASE"/>
    <property type="match status" value="1"/>
</dbReference>
<keyword evidence="10" id="KW-1185">Reference proteome</keyword>
<keyword evidence="4" id="KW-0808">Transferase</keyword>
<reference evidence="10" key="1">
    <citation type="submission" date="2016-10" db="EMBL/GenBank/DDBJ databases">
        <authorList>
            <person name="Varghese N."/>
            <person name="Submissions S."/>
        </authorList>
    </citation>
    <scope>NUCLEOTIDE SEQUENCE [LARGE SCALE GENOMIC DNA]</scope>
    <source>
        <strain evidence="10">GAS369</strain>
    </source>
</reference>
<comment type="catalytic activity">
    <reaction evidence="1">
        <text>ATP + protein L-histidine = ADP + protein N-phospho-L-histidine.</text>
        <dbReference type="EC" id="2.7.13.3"/>
    </reaction>
</comment>
<evidence type="ECO:0000256" key="1">
    <source>
        <dbReference type="ARBA" id="ARBA00000085"/>
    </source>
</evidence>